<comment type="caution">
    <text evidence="3">The sequence shown here is derived from an EMBL/GenBank/DDBJ whole genome shotgun (WGS) entry which is preliminary data.</text>
</comment>
<dbReference type="PROSITE" id="PS50966">
    <property type="entry name" value="ZF_SWIM"/>
    <property type="match status" value="1"/>
</dbReference>
<reference evidence="4" key="1">
    <citation type="submission" date="2016-06" db="EMBL/GenBank/DDBJ databases">
        <title>Parallel loss of symbiosis genes in relatives of nitrogen-fixing non-legume Parasponia.</title>
        <authorList>
            <person name="Van Velzen R."/>
            <person name="Holmer R."/>
            <person name="Bu F."/>
            <person name="Rutten L."/>
            <person name="Van Zeijl A."/>
            <person name="Liu W."/>
            <person name="Santuari L."/>
            <person name="Cao Q."/>
            <person name="Sharma T."/>
            <person name="Shen D."/>
            <person name="Roswanjaya Y."/>
            <person name="Wardhani T."/>
            <person name="Kalhor M.S."/>
            <person name="Jansen J."/>
            <person name="Van den Hoogen J."/>
            <person name="Gungor B."/>
            <person name="Hartog M."/>
            <person name="Hontelez J."/>
            <person name="Verver J."/>
            <person name="Yang W.-C."/>
            <person name="Schijlen E."/>
            <person name="Repin R."/>
            <person name="Schilthuizen M."/>
            <person name="Schranz E."/>
            <person name="Heidstra R."/>
            <person name="Miyata K."/>
            <person name="Fedorova E."/>
            <person name="Kohlen W."/>
            <person name="Bisseling T."/>
            <person name="Smit S."/>
            <person name="Geurts R."/>
        </authorList>
    </citation>
    <scope>NUCLEOTIDE SEQUENCE [LARGE SCALE GENOMIC DNA]</scope>
    <source>
        <strain evidence="4">cv. RG33-2</strain>
    </source>
</reference>
<evidence type="ECO:0000259" key="2">
    <source>
        <dbReference type="PROSITE" id="PS50966"/>
    </source>
</evidence>
<dbReference type="Proteomes" id="UP000237000">
    <property type="component" value="Unassembled WGS sequence"/>
</dbReference>
<accession>A0A2P5EDD2</accession>
<evidence type="ECO:0000256" key="1">
    <source>
        <dbReference type="PROSITE-ProRule" id="PRU00325"/>
    </source>
</evidence>
<keyword evidence="4" id="KW-1185">Reference proteome</keyword>
<sequence>MSFEVELNDTNVGVKLDEQICDCDNWKLMGLPCIHALALLQHHLEYKG</sequence>
<proteinExistence type="predicted"/>
<dbReference type="OrthoDB" id="1422956at2759"/>
<dbReference type="AlphaFoldDB" id="A0A2P5EDD2"/>
<protein>
    <submittedName>
        <fullName evidence="3">Zinc finger, SWIM-type</fullName>
    </submittedName>
</protein>
<dbReference type="InterPro" id="IPR007527">
    <property type="entry name" value="Znf_SWIM"/>
</dbReference>
<dbReference type="Pfam" id="PF04434">
    <property type="entry name" value="SWIM"/>
    <property type="match status" value="1"/>
</dbReference>
<keyword evidence="1" id="KW-0479">Metal-binding</keyword>
<keyword evidence="1" id="KW-0862">Zinc</keyword>
<gene>
    <name evidence="3" type="ORF">TorRG33x02_206750</name>
</gene>
<evidence type="ECO:0000313" key="4">
    <source>
        <dbReference type="Proteomes" id="UP000237000"/>
    </source>
</evidence>
<dbReference type="InParanoid" id="A0A2P5EDD2"/>
<dbReference type="EMBL" id="JXTC01000177">
    <property type="protein sequence ID" value="PON83520.1"/>
    <property type="molecule type" value="Genomic_DNA"/>
</dbReference>
<keyword evidence="1" id="KW-0863">Zinc-finger</keyword>
<feature type="domain" description="SWIM-type" evidence="2">
    <location>
        <begin position="3"/>
        <end position="44"/>
    </location>
</feature>
<organism evidence="3 4">
    <name type="scientific">Trema orientale</name>
    <name type="common">Charcoal tree</name>
    <name type="synonym">Celtis orientalis</name>
    <dbReference type="NCBI Taxonomy" id="63057"/>
    <lineage>
        <taxon>Eukaryota</taxon>
        <taxon>Viridiplantae</taxon>
        <taxon>Streptophyta</taxon>
        <taxon>Embryophyta</taxon>
        <taxon>Tracheophyta</taxon>
        <taxon>Spermatophyta</taxon>
        <taxon>Magnoliopsida</taxon>
        <taxon>eudicotyledons</taxon>
        <taxon>Gunneridae</taxon>
        <taxon>Pentapetalae</taxon>
        <taxon>rosids</taxon>
        <taxon>fabids</taxon>
        <taxon>Rosales</taxon>
        <taxon>Cannabaceae</taxon>
        <taxon>Trema</taxon>
    </lineage>
</organism>
<evidence type="ECO:0000313" key="3">
    <source>
        <dbReference type="EMBL" id="PON83520.1"/>
    </source>
</evidence>
<dbReference type="GO" id="GO:0008270">
    <property type="term" value="F:zinc ion binding"/>
    <property type="evidence" value="ECO:0007669"/>
    <property type="project" value="UniProtKB-KW"/>
</dbReference>
<name>A0A2P5EDD2_TREOI</name>